<keyword evidence="2" id="KW-1185">Reference proteome</keyword>
<evidence type="ECO:0000313" key="1">
    <source>
        <dbReference type="EMBL" id="VDO56705.1"/>
    </source>
</evidence>
<protein>
    <submittedName>
        <fullName evidence="1 3">Uncharacterized protein</fullName>
    </submittedName>
</protein>
<dbReference type="EMBL" id="UZAF01018991">
    <property type="protein sequence ID" value="VDO56705.1"/>
    <property type="molecule type" value="Genomic_DNA"/>
</dbReference>
<dbReference type="OMA" id="HEGVWAW"/>
<organism evidence="3">
    <name type="scientific">Haemonchus placei</name>
    <name type="common">Barber's pole worm</name>
    <dbReference type="NCBI Taxonomy" id="6290"/>
    <lineage>
        <taxon>Eukaryota</taxon>
        <taxon>Metazoa</taxon>
        <taxon>Ecdysozoa</taxon>
        <taxon>Nematoda</taxon>
        <taxon>Chromadorea</taxon>
        <taxon>Rhabditida</taxon>
        <taxon>Rhabditina</taxon>
        <taxon>Rhabditomorpha</taxon>
        <taxon>Strongyloidea</taxon>
        <taxon>Trichostrongylidae</taxon>
        <taxon>Haemonchus</taxon>
    </lineage>
</organism>
<evidence type="ECO:0000313" key="3">
    <source>
        <dbReference type="WBParaSite" id="HPLM_0001547101-mRNA-1"/>
    </source>
</evidence>
<dbReference type="OrthoDB" id="10366085at2759"/>
<gene>
    <name evidence="1" type="ORF">HPLM_LOCUS15463</name>
</gene>
<name>A0A0N4WUX1_HAEPC</name>
<dbReference type="AlphaFoldDB" id="A0A0N4WUX1"/>
<evidence type="ECO:0000313" key="2">
    <source>
        <dbReference type="Proteomes" id="UP000268014"/>
    </source>
</evidence>
<dbReference type="WBParaSite" id="HPLM_0001547101-mRNA-1">
    <property type="protein sequence ID" value="HPLM_0001547101-mRNA-1"/>
    <property type="gene ID" value="HPLM_0001547101"/>
</dbReference>
<accession>A0A0N4WUX1</accession>
<proteinExistence type="predicted"/>
<dbReference type="Proteomes" id="UP000268014">
    <property type="component" value="Unassembled WGS sequence"/>
</dbReference>
<reference evidence="1 2" key="2">
    <citation type="submission" date="2018-11" db="EMBL/GenBank/DDBJ databases">
        <authorList>
            <consortium name="Pathogen Informatics"/>
        </authorList>
    </citation>
    <scope>NUCLEOTIDE SEQUENCE [LARGE SCALE GENOMIC DNA]</scope>
    <source>
        <strain evidence="1 2">MHpl1</strain>
    </source>
</reference>
<sequence>MPITVDHPQWHEGVWAWMGKSGAVSGIQQQETAEMREETQTVTDAEATTRRVDRVGEQPARERPAWVSRLQLLQPQSLRLARDCLRPLPEILVINCDRSQSPIWKVLELSTKCFFSVGAFLINVLNPSQLWRN</sequence>
<reference evidence="3" key="1">
    <citation type="submission" date="2017-02" db="UniProtKB">
        <authorList>
            <consortium name="WormBaseParasite"/>
        </authorList>
    </citation>
    <scope>IDENTIFICATION</scope>
</reference>